<feature type="signal peptide" evidence="15">
    <location>
        <begin position="1"/>
        <end position="43"/>
    </location>
</feature>
<gene>
    <name evidence="18" type="ORF">FYJ91_10065</name>
</gene>
<keyword evidence="18" id="KW-0675">Receptor</keyword>
<name>A0A5D9C9Q4_9SPHN</name>
<feature type="chain" id="PRO_5022778301" evidence="15">
    <location>
        <begin position="44"/>
        <end position="747"/>
    </location>
</feature>
<keyword evidence="8" id="KW-0406">Ion transport</keyword>
<dbReference type="PANTHER" id="PTHR32552">
    <property type="entry name" value="FERRICHROME IRON RECEPTOR-RELATED"/>
    <property type="match status" value="1"/>
</dbReference>
<dbReference type="InterPro" id="IPR036942">
    <property type="entry name" value="Beta-barrel_TonB_sf"/>
</dbReference>
<keyword evidence="2 12" id="KW-0813">Transport</keyword>
<evidence type="ECO:0000256" key="10">
    <source>
        <dbReference type="ARBA" id="ARBA00023136"/>
    </source>
</evidence>
<evidence type="ECO:0000256" key="13">
    <source>
        <dbReference type="PROSITE-ProRule" id="PRU10144"/>
    </source>
</evidence>
<keyword evidence="6 15" id="KW-0732">Signal</keyword>
<dbReference type="Gene3D" id="2.40.170.20">
    <property type="entry name" value="TonB-dependent receptor, beta-barrel domain"/>
    <property type="match status" value="1"/>
</dbReference>
<comment type="caution">
    <text evidence="18">The sequence shown here is derived from an EMBL/GenBank/DDBJ whole genome shotgun (WGS) entry which is preliminary data.</text>
</comment>
<proteinExistence type="inferred from homology"/>
<dbReference type="EMBL" id="VTOU01000002">
    <property type="protein sequence ID" value="TZG27882.1"/>
    <property type="molecule type" value="Genomic_DNA"/>
</dbReference>
<keyword evidence="19" id="KW-1185">Reference proteome</keyword>
<evidence type="ECO:0000256" key="9">
    <source>
        <dbReference type="ARBA" id="ARBA00023077"/>
    </source>
</evidence>
<protein>
    <submittedName>
        <fullName evidence="18">TonB-dependent receptor</fullName>
    </submittedName>
</protein>
<dbReference type="Pfam" id="PF07715">
    <property type="entry name" value="Plug"/>
    <property type="match status" value="1"/>
</dbReference>
<feature type="domain" description="TonB-dependent receptor plug" evidence="17">
    <location>
        <begin position="71"/>
        <end position="178"/>
    </location>
</feature>
<evidence type="ECO:0000256" key="1">
    <source>
        <dbReference type="ARBA" id="ARBA00004571"/>
    </source>
</evidence>
<dbReference type="SUPFAM" id="SSF56935">
    <property type="entry name" value="Porins"/>
    <property type="match status" value="1"/>
</dbReference>
<evidence type="ECO:0000256" key="12">
    <source>
        <dbReference type="PROSITE-ProRule" id="PRU01360"/>
    </source>
</evidence>
<evidence type="ECO:0000256" key="15">
    <source>
        <dbReference type="SAM" id="SignalP"/>
    </source>
</evidence>
<dbReference type="CDD" id="cd01347">
    <property type="entry name" value="ligand_gated_channel"/>
    <property type="match status" value="1"/>
</dbReference>
<evidence type="ECO:0000256" key="3">
    <source>
        <dbReference type="ARBA" id="ARBA00022452"/>
    </source>
</evidence>
<dbReference type="InterPro" id="IPR012910">
    <property type="entry name" value="Plug_dom"/>
</dbReference>
<comment type="subcellular location">
    <subcellularLocation>
        <location evidence="1 12">Cell outer membrane</location>
        <topology evidence="1 12">Multi-pass membrane protein</topology>
    </subcellularLocation>
</comment>
<keyword evidence="3 12" id="KW-1134">Transmembrane beta strand</keyword>
<sequence>MRTADREQPAATGRGNAMNRKTIRHALSSTVLAIGTLSVPAFAQDAAPVAADAGAADSDIIVTAQRRSEKLSDVPIAIVAQTSEQLARSGIISIKDLATVTPGLKMGGNGPNSQPAIRGVSSGQTDPGNDANVATYVDGVYQSSQTANNAADLADVERIEVLKGPQGTLFGRNATGGAIRIVTKRPSYTPTGSVEASYGNLDEVLVKGYISAPIVADKVAFSLSGVFNDSDGYARDIVRNTKATGINSKTARAKLLFEPTETLSIELFGTYSKRKDGNSAAYTALNGNSAANLTPGLRPIVPNRANTFTYSLNRDGPFFKANSWSVGGNISLETDVGTLTSITAYNDAYSDYNTEGDFSNLDLVYYRLQQNQKDFSQELTFSTEKMGQMQAVVGLFYYDSLGKYDPLEADFGPNGPTNPQTYIWSKQKTKAYAAFGELNWTPTDQLTVILGARYSSEKREASGNFTFGVKQKPAFFPIGAGKVKYDSFTPRISVRYDLDSGDNIYATYSKGFKSGGYNISAFQPTPFKPEKIDAFEVGLKTNTSRIISANLSAFYYKYKDLQVLAIVNGFNVTANAATSKIWGADAEITGHWTPQFTTTGSIAYLNAKYDKYTGAVFNAQFPGCRCGSVTTTGDLSDGRMPFSPKLTAGLTANWREDYDFGTVELTGTGYYTSKFFWDNAARIEQKAYATLGARAAFTPANSGFTVYAYGRNLTNATYLRTVFALNTGDGGSFAPPRTYGVGAKFAF</sequence>
<evidence type="ECO:0000259" key="17">
    <source>
        <dbReference type="Pfam" id="PF07715"/>
    </source>
</evidence>
<dbReference type="InterPro" id="IPR010917">
    <property type="entry name" value="TonB_rcpt_CS"/>
</dbReference>
<dbReference type="InterPro" id="IPR039426">
    <property type="entry name" value="TonB-dep_rcpt-like"/>
</dbReference>
<evidence type="ECO:0000256" key="7">
    <source>
        <dbReference type="ARBA" id="ARBA00023004"/>
    </source>
</evidence>
<dbReference type="GO" id="GO:0006826">
    <property type="term" value="P:iron ion transport"/>
    <property type="evidence" value="ECO:0007669"/>
    <property type="project" value="UniProtKB-KW"/>
</dbReference>
<evidence type="ECO:0000256" key="8">
    <source>
        <dbReference type="ARBA" id="ARBA00023065"/>
    </source>
</evidence>
<feature type="domain" description="TonB-dependent receptor-like beta-barrel" evidence="16">
    <location>
        <begin position="278"/>
        <end position="713"/>
    </location>
</feature>
<evidence type="ECO:0000313" key="19">
    <source>
        <dbReference type="Proteomes" id="UP000322077"/>
    </source>
</evidence>
<feature type="short sequence motif" description="TonB C-terminal box" evidence="13">
    <location>
        <begin position="730"/>
        <end position="747"/>
    </location>
</feature>
<comment type="similarity">
    <text evidence="12 14">Belongs to the TonB-dependent receptor family.</text>
</comment>
<evidence type="ECO:0000256" key="4">
    <source>
        <dbReference type="ARBA" id="ARBA00022496"/>
    </source>
</evidence>
<organism evidence="18 19">
    <name type="scientific">Sphingomonas montanisoli</name>
    <dbReference type="NCBI Taxonomy" id="2606412"/>
    <lineage>
        <taxon>Bacteria</taxon>
        <taxon>Pseudomonadati</taxon>
        <taxon>Pseudomonadota</taxon>
        <taxon>Alphaproteobacteria</taxon>
        <taxon>Sphingomonadales</taxon>
        <taxon>Sphingomonadaceae</taxon>
        <taxon>Sphingomonas</taxon>
    </lineage>
</organism>
<keyword evidence="9 14" id="KW-0798">TonB box</keyword>
<dbReference type="AlphaFoldDB" id="A0A5D9C9Q4"/>
<dbReference type="Pfam" id="PF00593">
    <property type="entry name" value="TonB_dep_Rec_b-barrel"/>
    <property type="match status" value="1"/>
</dbReference>
<reference evidence="18 19" key="1">
    <citation type="submission" date="2019-08" db="EMBL/GenBank/DDBJ databases">
        <authorList>
            <person name="Wang G."/>
            <person name="Xu Z."/>
        </authorList>
    </citation>
    <scope>NUCLEOTIDE SEQUENCE [LARGE SCALE GENOMIC DNA]</scope>
    <source>
        <strain evidence="18 19">ZX</strain>
    </source>
</reference>
<dbReference type="Proteomes" id="UP000322077">
    <property type="component" value="Unassembled WGS sequence"/>
</dbReference>
<evidence type="ECO:0000256" key="2">
    <source>
        <dbReference type="ARBA" id="ARBA00022448"/>
    </source>
</evidence>
<dbReference type="PANTHER" id="PTHR32552:SF81">
    <property type="entry name" value="TONB-DEPENDENT OUTER MEMBRANE RECEPTOR"/>
    <property type="match status" value="1"/>
</dbReference>
<evidence type="ECO:0000256" key="5">
    <source>
        <dbReference type="ARBA" id="ARBA00022692"/>
    </source>
</evidence>
<keyword evidence="5 12" id="KW-0812">Transmembrane</keyword>
<evidence type="ECO:0000256" key="11">
    <source>
        <dbReference type="ARBA" id="ARBA00023237"/>
    </source>
</evidence>
<evidence type="ECO:0000313" key="18">
    <source>
        <dbReference type="EMBL" id="TZG27882.1"/>
    </source>
</evidence>
<evidence type="ECO:0000256" key="14">
    <source>
        <dbReference type="RuleBase" id="RU003357"/>
    </source>
</evidence>
<evidence type="ECO:0000259" key="16">
    <source>
        <dbReference type="Pfam" id="PF00593"/>
    </source>
</evidence>
<dbReference type="GO" id="GO:0009279">
    <property type="term" value="C:cell outer membrane"/>
    <property type="evidence" value="ECO:0007669"/>
    <property type="project" value="UniProtKB-SubCell"/>
</dbReference>
<keyword evidence="11 12" id="KW-0998">Cell outer membrane</keyword>
<keyword evidence="4" id="KW-0410">Iron transport</keyword>
<dbReference type="PROSITE" id="PS52016">
    <property type="entry name" value="TONB_DEPENDENT_REC_3"/>
    <property type="match status" value="1"/>
</dbReference>
<dbReference type="PROSITE" id="PS01156">
    <property type="entry name" value="TONB_DEPENDENT_REC_2"/>
    <property type="match status" value="1"/>
</dbReference>
<accession>A0A5D9C9Q4</accession>
<dbReference type="InterPro" id="IPR000531">
    <property type="entry name" value="Beta-barrel_TonB"/>
</dbReference>
<keyword evidence="10 12" id="KW-0472">Membrane</keyword>
<evidence type="ECO:0000256" key="6">
    <source>
        <dbReference type="ARBA" id="ARBA00022729"/>
    </source>
</evidence>
<keyword evidence="7" id="KW-0408">Iron</keyword>